<dbReference type="SMART" id="SM00641">
    <property type="entry name" value="Glyco_25"/>
    <property type="match status" value="1"/>
</dbReference>
<reference evidence="6 7" key="1">
    <citation type="submission" date="2010-08" db="EMBL/GenBank/DDBJ databases">
        <authorList>
            <person name="Harkins D.M."/>
            <person name="Madupu R."/>
            <person name="Durkin A.S."/>
            <person name="Torralba M."/>
            <person name="Methe B."/>
            <person name="Sutton G.G."/>
            <person name="Nelson K.E."/>
        </authorList>
    </citation>
    <scope>NUCLEOTIDE SEQUENCE [LARGE SCALE GENOMIC DNA]</scope>
    <source>
        <strain evidence="6 7">DSM 17678</strain>
    </source>
</reference>
<dbReference type="Gene3D" id="2.10.270.10">
    <property type="entry name" value="Cholin Binding"/>
    <property type="match status" value="2"/>
</dbReference>
<dbReference type="OrthoDB" id="1746535at2"/>
<dbReference type="SUPFAM" id="SSF51445">
    <property type="entry name" value="(Trans)glycosidases"/>
    <property type="match status" value="1"/>
</dbReference>
<comment type="caution">
    <text evidence="6">The sequence shown here is derived from an EMBL/GenBank/DDBJ whole genome shotgun (WGS) entry which is preliminary data.</text>
</comment>
<dbReference type="AlphaFoldDB" id="E0E215"/>
<keyword evidence="3 6" id="KW-0378">Hydrolase</keyword>
<feature type="domain" description="Peptidase C51" evidence="5">
    <location>
        <begin position="269"/>
        <end position="359"/>
    </location>
</feature>
<dbReference type="Gene3D" id="3.20.20.80">
    <property type="entry name" value="Glycosidases"/>
    <property type="match status" value="1"/>
</dbReference>
<dbReference type="SUPFAM" id="SSF54001">
    <property type="entry name" value="Cysteine proteinases"/>
    <property type="match status" value="1"/>
</dbReference>
<name>E0E215_9FIRM</name>
<dbReference type="PROSITE" id="PS51904">
    <property type="entry name" value="GLYCOSYL_HYDROL_F25_2"/>
    <property type="match status" value="1"/>
</dbReference>
<evidence type="ECO:0000256" key="2">
    <source>
        <dbReference type="ARBA" id="ARBA00022737"/>
    </source>
</evidence>
<evidence type="ECO:0000256" key="3">
    <source>
        <dbReference type="ARBA" id="ARBA00022801"/>
    </source>
</evidence>
<organism evidence="6 7">
    <name type="scientific">Peptostreptococcus stomatis DSM 17678</name>
    <dbReference type="NCBI Taxonomy" id="596315"/>
    <lineage>
        <taxon>Bacteria</taxon>
        <taxon>Bacillati</taxon>
        <taxon>Bacillota</taxon>
        <taxon>Clostridia</taxon>
        <taxon>Peptostreptococcales</taxon>
        <taxon>Peptostreptococcaceae</taxon>
        <taxon>Peptostreptococcus</taxon>
    </lineage>
</organism>
<keyword evidence="2" id="KW-0677">Repeat</keyword>
<dbReference type="EMBL" id="ADGQ01000028">
    <property type="protein sequence ID" value="EFM65082.1"/>
    <property type="molecule type" value="Genomic_DNA"/>
</dbReference>
<evidence type="ECO:0000259" key="5">
    <source>
        <dbReference type="Pfam" id="PF05257"/>
    </source>
</evidence>
<sequence>MTTRGVDISKYNGNCDFNRAKKAGLDFVIIKAGSGASGEDPYWVKHYNGAKSAGMGVGAYWYCYATNVEQARKEAQMFLKCLEGMQFDYPVYLDLEDKCQASLGNKIRTDIAVAFMEVLERAGYHTGIYSMKAWFDKSFDMERLKGYDLWIARWGSSEHGYVGKGSIGMWQYTNAGRYDGIGNTSEGGVDTNIAYRDYPKIIKSHGLNNFKKQDNNNQSASNTPSSEVDKILGYMRAWIGKSEANGQHKDIIDIYNNHKPLPQNYKVKYTDEWCATTVSAAVISAGLLDKIGKECSVQRYIDIFKSKGIWIEDGSIKPEPGDIICFAWSKSTQPNDNWANHIGFVETVSGNTITTIEGNNDEAVKRRTIQVGSGYIRGYARPKYAGQDSSKKTGWVKENNHWYFYENGKKKTGWLEDKNGKWFYLQPDKGGMMLEGWLEYNKAWYFFGEGGYEAFGWVKYNNKWFYFNPDDGKMVTGKKTIDGKTYEFDSKGYWLK</sequence>
<comment type="similarity">
    <text evidence="1">Belongs to the glycosyl hydrolase 25 family.</text>
</comment>
<evidence type="ECO:0000313" key="6">
    <source>
        <dbReference type="EMBL" id="EFM65082.1"/>
    </source>
</evidence>
<keyword evidence="4" id="KW-0326">Glycosidase</keyword>
<dbReference type="Gene3D" id="3.90.1720.10">
    <property type="entry name" value="endopeptidase domain like (from Nostoc punctiforme)"/>
    <property type="match status" value="1"/>
</dbReference>
<dbReference type="InterPro" id="IPR038765">
    <property type="entry name" value="Papain-like_cys_pep_sf"/>
</dbReference>
<dbReference type="GO" id="GO:0009253">
    <property type="term" value="P:peptidoglycan catabolic process"/>
    <property type="evidence" value="ECO:0007669"/>
    <property type="project" value="InterPro"/>
</dbReference>
<dbReference type="RefSeq" id="WP_007788751.1">
    <property type="nucleotide sequence ID" value="NZ_ADGQ01000028.1"/>
</dbReference>
<dbReference type="PANTHER" id="PTHR34135">
    <property type="entry name" value="LYSOZYME"/>
    <property type="match status" value="1"/>
</dbReference>
<dbReference type="eggNOG" id="COG3757">
    <property type="taxonomic scope" value="Bacteria"/>
</dbReference>
<evidence type="ECO:0000256" key="4">
    <source>
        <dbReference type="ARBA" id="ARBA00023295"/>
    </source>
</evidence>
<proteinExistence type="inferred from homology"/>
<dbReference type="InterPro" id="IPR017853">
    <property type="entry name" value="GH"/>
</dbReference>
<dbReference type="InterPro" id="IPR018077">
    <property type="entry name" value="Glyco_hydro_fam25_subgr"/>
</dbReference>
<evidence type="ECO:0000256" key="1">
    <source>
        <dbReference type="ARBA" id="ARBA00010646"/>
    </source>
</evidence>
<accession>E0E215</accession>
<dbReference type="CDD" id="cd06414">
    <property type="entry name" value="GH25_LytC-like"/>
    <property type="match status" value="1"/>
</dbReference>
<dbReference type="GO" id="GO:0016998">
    <property type="term" value="P:cell wall macromolecule catabolic process"/>
    <property type="evidence" value="ECO:0007669"/>
    <property type="project" value="InterPro"/>
</dbReference>
<dbReference type="Pfam" id="PF01183">
    <property type="entry name" value="Glyco_hydro_25"/>
    <property type="match status" value="1"/>
</dbReference>
<dbReference type="Pfam" id="PF01473">
    <property type="entry name" value="Choline_bind_1"/>
    <property type="match status" value="2"/>
</dbReference>
<dbReference type="PANTHER" id="PTHR34135:SF2">
    <property type="entry name" value="LYSOZYME"/>
    <property type="match status" value="1"/>
</dbReference>
<dbReference type="InterPro" id="IPR002053">
    <property type="entry name" value="Glyco_hydro_25"/>
</dbReference>
<dbReference type="InterPro" id="IPR007921">
    <property type="entry name" value="CHAP_dom"/>
</dbReference>
<gene>
    <name evidence="6" type="ORF">HMPREF0634_0233</name>
</gene>
<dbReference type="SUPFAM" id="SSF69360">
    <property type="entry name" value="Cell wall binding repeat"/>
    <property type="match status" value="1"/>
</dbReference>
<evidence type="ECO:0000313" key="7">
    <source>
        <dbReference type="Proteomes" id="UP000003244"/>
    </source>
</evidence>
<dbReference type="Pfam" id="PF05257">
    <property type="entry name" value="CHAP"/>
    <property type="match status" value="1"/>
</dbReference>
<dbReference type="GO" id="GO:0003796">
    <property type="term" value="F:lysozyme activity"/>
    <property type="evidence" value="ECO:0007669"/>
    <property type="project" value="InterPro"/>
</dbReference>
<dbReference type="GeneID" id="84800257"/>
<keyword evidence="7" id="KW-1185">Reference proteome</keyword>
<dbReference type="Proteomes" id="UP000003244">
    <property type="component" value="Unassembled WGS sequence"/>
</dbReference>
<dbReference type="InterPro" id="IPR018337">
    <property type="entry name" value="Cell_wall/Cho-bd_repeat"/>
</dbReference>
<dbReference type="Pfam" id="PF19127">
    <property type="entry name" value="Choline_bind_3"/>
    <property type="match status" value="1"/>
</dbReference>
<dbReference type="STRING" id="596315.HMPREF0634_0233"/>
<dbReference type="eggNOG" id="COG1388">
    <property type="taxonomic scope" value="Bacteria"/>
</dbReference>
<protein>
    <submittedName>
        <fullName evidence="6">Glycosyl hydrolase family 25</fullName>
    </submittedName>
</protein>
<dbReference type="GO" id="GO:0016052">
    <property type="term" value="P:carbohydrate catabolic process"/>
    <property type="evidence" value="ECO:0007669"/>
    <property type="project" value="TreeGrafter"/>
</dbReference>
<dbReference type="eggNOG" id="COG5263">
    <property type="taxonomic scope" value="Bacteria"/>
</dbReference>